<dbReference type="Proteomes" id="UP001410795">
    <property type="component" value="Unassembled WGS sequence"/>
</dbReference>
<gene>
    <name evidence="1" type="ORF">GCM10022202_03930</name>
</gene>
<comment type="caution">
    <text evidence="1">The sequence shown here is derived from an EMBL/GenBank/DDBJ whole genome shotgun (WGS) entry which is preliminary data.</text>
</comment>
<dbReference type="EMBL" id="BAAAYV010000002">
    <property type="protein sequence ID" value="GAA3647702.1"/>
    <property type="molecule type" value="Genomic_DNA"/>
</dbReference>
<evidence type="ECO:0000313" key="2">
    <source>
        <dbReference type="Proteomes" id="UP001410795"/>
    </source>
</evidence>
<dbReference type="RefSeq" id="WP_221856628.1">
    <property type="nucleotide sequence ID" value="NZ_BAAAYV010000002.1"/>
</dbReference>
<reference evidence="2" key="1">
    <citation type="journal article" date="2019" name="Int. J. Syst. Evol. Microbiol.">
        <title>The Global Catalogue of Microorganisms (GCM) 10K type strain sequencing project: providing services to taxonomists for standard genome sequencing and annotation.</title>
        <authorList>
            <consortium name="The Broad Institute Genomics Platform"/>
            <consortium name="The Broad Institute Genome Sequencing Center for Infectious Disease"/>
            <person name="Wu L."/>
            <person name="Ma J."/>
        </authorList>
    </citation>
    <scope>NUCLEOTIDE SEQUENCE [LARGE SCALE GENOMIC DNA]</scope>
    <source>
        <strain evidence="2">JCM 16546</strain>
    </source>
</reference>
<evidence type="ECO:0000313" key="1">
    <source>
        <dbReference type="EMBL" id="GAA3647702.1"/>
    </source>
</evidence>
<protein>
    <submittedName>
        <fullName evidence="1">Uncharacterized protein</fullName>
    </submittedName>
</protein>
<organism evidence="1 2">
    <name type="scientific">Microbacterium marinilacus</name>
    <dbReference type="NCBI Taxonomy" id="415209"/>
    <lineage>
        <taxon>Bacteria</taxon>
        <taxon>Bacillati</taxon>
        <taxon>Actinomycetota</taxon>
        <taxon>Actinomycetes</taxon>
        <taxon>Micrococcales</taxon>
        <taxon>Microbacteriaceae</taxon>
        <taxon>Microbacterium</taxon>
    </lineage>
</organism>
<sequence length="202" mass="22043">MPDLLDQLLDRSAPPAPRRIDTTKVRAMVRDARAQSRPRRRVRAAALSGVLAGLLLGGAGAATAASVWDWGPDMGDPDRSYAYTSPTWGECELRFGGFAAFSVFEQGEVDRIIDDWFARTDLDAEVEPLVPGYLDGLQRDQAGDPDMAADPRLPDLNAWTAREQAVLELLDRELRANGYDGTLGTGVAESASQLHCEDEQWG</sequence>
<proteinExistence type="predicted"/>
<accession>A0ABP7B541</accession>
<keyword evidence="2" id="KW-1185">Reference proteome</keyword>
<name>A0ABP7B541_9MICO</name>